<dbReference type="Proteomes" id="UP001150266">
    <property type="component" value="Unassembled WGS sequence"/>
</dbReference>
<proteinExistence type="predicted"/>
<gene>
    <name evidence="2" type="ORF">J3R30DRAFT_3588600</name>
</gene>
<keyword evidence="3" id="KW-1185">Reference proteome</keyword>
<keyword evidence="1" id="KW-0812">Transmembrane</keyword>
<evidence type="ECO:0000256" key="1">
    <source>
        <dbReference type="SAM" id="Phobius"/>
    </source>
</evidence>
<name>A0A9W8ZUY6_9AGAR</name>
<organism evidence="2 3">
    <name type="scientific">Lentinula aciculospora</name>
    <dbReference type="NCBI Taxonomy" id="153920"/>
    <lineage>
        <taxon>Eukaryota</taxon>
        <taxon>Fungi</taxon>
        <taxon>Dikarya</taxon>
        <taxon>Basidiomycota</taxon>
        <taxon>Agaricomycotina</taxon>
        <taxon>Agaricomycetes</taxon>
        <taxon>Agaricomycetidae</taxon>
        <taxon>Agaricales</taxon>
        <taxon>Marasmiineae</taxon>
        <taxon>Omphalotaceae</taxon>
        <taxon>Lentinula</taxon>
    </lineage>
</organism>
<keyword evidence="1" id="KW-1133">Transmembrane helix</keyword>
<evidence type="ECO:0000313" key="2">
    <source>
        <dbReference type="EMBL" id="KAJ4466243.1"/>
    </source>
</evidence>
<dbReference type="AlphaFoldDB" id="A0A9W8ZUY6"/>
<reference evidence="2" key="1">
    <citation type="submission" date="2022-08" db="EMBL/GenBank/DDBJ databases">
        <title>A Global Phylogenomic Analysis of the Shiitake Genus Lentinula.</title>
        <authorList>
            <consortium name="DOE Joint Genome Institute"/>
            <person name="Sierra-Patev S."/>
            <person name="Min B."/>
            <person name="Naranjo-Ortiz M."/>
            <person name="Looney B."/>
            <person name="Konkel Z."/>
            <person name="Slot J.C."/>
            <person name="Sakamoto Y."/>
            <person name="Steenwyk J.L."/>
            <person name="Rokas A."/>
            <person name="Carro J."/>
            <person name="Camarero S."/>
            <person name="Ferreira P."/>
            <person name="Molpeceres G."/>
            <person name="Ruiz-Duenas F.J."/>
            <person name="Serrano A."/>
            <person name="Henrissat B."/>
            <person name="Drula E."/>
            <person name="Hughes K.W."/>
            <person name="Mata J.L."/>
            <person name="Ishikawa N.K."/>
            <person name="Vargas-Isla R."/>
            <person name="Ushijima S."/>
            <person name="Smith C.A."/>
            <person name="Ahrendt S."/>
            <person name="Andreopoulos W."/>
            <person name="He G."/>
            <person name="Labutti K."/>
            <person name="Lipzen A."/>
            <person name="Ng V."/>
            <person name="Riley R."/>
            <person name="Sandor L."/>
            <person name="Barry K."/>
            <person name="Martinez A.T."/>
            <person name="Xiao Y."/>
            <person name="Gibbons J.G."/>
            <person name="Terashima K."/>
            <person name="Grigoriev I.V."/>
            <person name="Hibbett D.S."/>
        </authorList>
    </citation>
    <scope>NUCLEOTIDE SEQUENCE</scope>
    <source>
        <strain evidence="2">JLM2183</strain>
    </source>
</reference>
<evidence type="ECO:0000313" key="3">
    <source>
        <dbReference type="Proteomes" id="UP001150266"/>
    </source>
</evidence>
<protein>
    <submittedName>
        <fullName evidence="2">Uncharacterized protein</fullName>
    </submittedName>
</protein>
<feature type="transmembrane region" description="Helical" evidence="1">
    <location>
        <begin position="40"/>
        <end position="62"/>
    </location>
</feature>
<sequence>MPAFRHLICSCSHIETLVDSFVVVCSLLIFYSKFFPASPFLVPSSLLIPASLLAAFKHVVFLPHRVMRNCLFLTCDLDSFVHDLYEPYEYEYDLI</sequence>
<accession>A0A9W8ZUY6</accession>
<dbReference type="EMBL" id="JAOTPV010000055">
    <property type="protein sequence ID" value="KAJ4466243.1"/>
    <property type="molecule type" value="Genomic_DNA"/>
</dbReference>
<feature type="transmembrane region" description="Helical" evidence="1">
    <location>
        <begin position="12"/>
        <end position="34"/>
    </location>
</feature>
<keyword evidence="1" id="KW-0472">Membrane</keyword>
<comment type="caution">
    <text evidence="2">The sequence shown here is derived from an EMBL/GenBank/DDBJ whole genome shotgun (WGS) entry which is preliminary data.</text>
</comment>